<keyword evidence="1" id="KW-0479">Metal-binding</keyword>
<feature type="compositionally biased region" description="Basic and acidic residues" evidence="2">
    <location>
        <begin position="451"/>
        <end position="471"/>
    </location>
</feature>
<dbReference type="EMBL" id="JAWDGP010006684">
    <property type="protein sequence ID" value="KAK3736914.1"/>
    <property type="molecule type" value="Genomic_DNA"/>
</dbReference>
<sequence length="1581" mass="169017">MADNMDQKSSVLNGAAVHSISSGASVEDTSNEHADHEGVHEEVLQHLRQALADANTFDSTSLNYTVDGEEPQVCDTGQGTQNEVLSVTEVQSEDSVMVTNSESVLQHTPEVIFSNGGQDSLLANGSSEVLDIDANARYSVGTIPEGHVISIPSDMISDSAIITENGEDHSQNSVGITEDLLQDSSHQQLGLVEQVGSSDYEHQPSEISMLQPESNTRQEVLQSNAFPQAHHAITLSAPSGVSMTPEVLQSVLEQVRAQHLARQQGETVDDQSSHIKEEATTVSTPVSTSSPVSFTVISPSQSTSISNAPISTTETTVAHVSAPPLGSSQNPIRIIQQGNRYTPMQQLSTEQLQQIMQVVQQQHVNKNTQDTGGAIIFNPQTNTRIMYRVIYPSELHKSQTPGGHTTYQVVRPTTASQEQQTGILHQKRPYRRRKDLATASVSTTVGPSGEQEEKERLGAEGPDLSKEEKEERKKHRPRTRSGRVSKPPKHMVQDYKHIHVLDWDEDYDDSDGGYSDFKHSDEEGKVKQEGGEEEQQPKSPDLLLGLGSVRPKNHKCQTCDKSYIGQAGLARHYRLNPDHCINPSEDGSVSSMHNGSIDGDDNSKDISLAQDNSLSRLSDSALDTTATPGGPNSGSTNLETFSEDSNTQDSLNSTGAPSPHTVLGPSLHRGRGRGRFRGRWAHLKYNAHMRRKNKLKEFIKQCSDEELMEVVLPRLVTSISLWEFLMMKSEKGGARPQIDVMYHEYELLSKHVRQACASYLQPLSEQDLEDESLQCKMIKVSDRKLAVCLNLEPVTYRVREMPAGDCNSFSSLHNKLSAAAISRSHQETEPVQLNQYFESDKVEIRINGGHKRPLDSIISAEDVLHNTAKRPRISTLPIPTAVSPGLFTVKAHLPPQDTCAEGEDTQEILPSDPSELFSCSSQISPSNHTAIRVIAPSHVSTTLPSSSPNSVSLISSSVSTSLSPSSSSIPLITKATSTSSGSSTHSPYVHISCPSAKQQTGHNTHVLNSNPSLTSPLSLDHSLQINAINSNNQTKPQMVAVAAGGLHPGNSTSAGTTTGILPPLISGPGVSVGTHRFVLAGPGTQTILAQQGAGPGTALLLAAGAAAGNHRILVRHPSPAAAVTQKQIKQSKINRQAAAPTAFRSLLAPTTTAHPATIITKPTEVKVSRQLFHDATRSSSTSSLFGSSKTISLLTNGKAPASSVIIADPSQSEMATAAVSNPFALEASGLVGNHVVVSKEILPSIKSITEIPERIMSSCNKTLETPPSGQQFVTSPNKSGLNNSHIGISVVGEPAISDMDVMDLELPVVDDIGSTLGPTPTDSFNDSFASTSSSVVTTMIAGTHFLSHSQVGSVADSLLASHKQNGDVIVVTNSKISLTSPTHNSLPNGNDSSALLINNSLKPAVFSSVKVNANHAGTGTAVVANGSLFSQSIKSGNTSLDTSLSELQFSDHAEDLPPEAASAQFSNGDITPTDHSTDISSELETVDAALTQEIHVNNPLTGATMEEEMEQQGIHNNSETLSVTDNSQQLILSEDTNIYQTEDGIFIQSSNGNTYQLQGAQGLSLEAVQALLSGTIDQLAS</sequence>
<dbReference type="InterPro" id="IPR039946">
    <property type="entry name" value="ZN839"/>
</dbReference>
<feature type="region of interest" description="Disordered" evidence="2">
    <location>
        <begin position="413"/>
        <end position="495"/>
    </location>
</feature>
<protein>
    <recommendedName>
        <fullName evidence="3">C2H2-type domain-containing protein</fullName>
    </recommendedName>
</protein>
<evidence type="ECO:0000313" key="5">
    <source>
        <dbReference type="Proteomes" id="UP001283361"/>
    </source>
</evidence>
<dbReference type="PANTHER" id="PTHR16116:SF5">
    <property type="entry name" value="ZINC FINGER PROTEIN 839"/>
    <property type="match status" value="1"/>
</dbReference>
<proteinExistence type="predicted"/>
<feature type="compositionally biased region" description="Low complexity" evidence="2">
    <location>
        <begin position="280"/>
        <end position="291"/>
    </location>
</feature>
<dbReference type="InterPro" id="IPR031885">
    <property type="entry name" value="DUF4764"/>
</dbReference>
<feature type="compositionally biased region" description="Basic residues" evidence="2">
    <location>
        <begin position="425"/>
        <end position="434"/>
    </location>
</feature>
<gene>
    <name evidence="4" type="ORF">RRG08_000656</name>
</gene>
<dbReference type="InterPro" id="IPR013087">
    <property type="entry name" value="Znf_C2H2_type"/>
</dbReference>
<evidence type="ECO:0000259" key="3">
    <source>
        <dbReference type="PROSITE" id="PS50157"/>
    </source>
</evidence>
<reference evidence="4" key="1">
    <citation type="journal article" date="2023" name="G3 (Bethesda)">
        <title>A reference genome for the long-term kleptoplast-retaining sea slug Elysia crispata morphotype clarki.</title>
        <authorList>
            <person name="Eastman K.E."/>
            <person name="Pendleton A.L."/>
            <person name="Shaikh M.A."/>
            <person name="Suttiyut T."/>
            <person name="Ogas R."/>
            <person name="Tomko P."/>
            <person name="Gavelis G."/>
            <person name="Widhalm J.R."/>
            <person name="Wisecaver J.H."/>
        </authorList>
    </citation>
    <scope>NUCLEOTIDE SEQUENCE</scope>
    <source>
        <strain evidence="4">ECLA1</strain>
    </source>
</reference>
<feature type="compositionally biased region" description="Basic residues" evidence="2">
    <location>
        <begin position="472"/>
        <end position="489"/>
    </location>
</feature>
<feature type="domain" description="C2H2-type" evidence="3">
    <location>
        <begin position="554"/>
        <end position="579"/>
    </location>
</feature>
<evidence type="ECO:0000256" key="2">
    <source>
        <dbReference type="SAM" id="MobiDB-lite"/>
    </source>
</evidence>
<evidence type="ECO:0000256" key="1">
    <source>
        <dbReference type="PROSITE-ProRule" id="PRU00042"/>
    </source>
</evidence>
<feature type="region of interest" description="Disordered" evidence="2">
    <location>
        <begin position="940"/>
        <end position="986"/>
    </location>
</feature>
<keyword evidence="1" id="KW-0863">Zinc-finger</keyword>
<evidence type="ECO:0000313" key="4">
    <source>
        <dbReference type="EMBL" id="KAK3736914.1"/>
    </source>
</evidence>
<feature type="region of interest" description="Disordered" evidence="2">
    <location>
        <begin position="262"/>
        <end position="291"/>
    </location>
</feature>
<feature type="compositionally biased region" description="Polar residues" evidence="2">
    <location>
        <begin position="413"/>
        <end position="423"/>
    </location>
</feature>
<comment type="caution">
    <text evidence="4">The sequence shown here is derived from an EMBL/GenBank/DDBJ whole genome shotgun (WGS) entry which is preliminary data.</text>
</comment>
<dbReference type="Pfam" id="PF15961">
    <property type="entry name" value="DUF4764"/>
    <property type="match status" value="1"/>
</dbReference>
<feature type="compositionally biased region" description="Polar residues" evidence="2">
    <location>
        <begin position="585"/>
        <end position="594"/>
    </location>
</feature>
<feature type="compositionally biased region" description="Polar residues" evidence="2">
    <location>
        <begin position="633"/>
        <end position="656"/>
    </location>
</feature>
<feature type="compositionally biased region" description="Polar residues" evidence="2">
    <location>
        <begin position="609"/>
        <end position="627"/>
    </location>
</feature>
<dbReference type="Proteomes" id="UP001283361">
    <property type="component" value="Unassembled WGS sequence"/>
</dbReference>
<organism evidence="4 5">
    <name type="scientific">Elysia crispata</name>
    <name type="common">lettuce slug</name>
    <dbReference type="NCBI Taxonomy" id="231223"/>
    <lineage>
        <taxon>Eukaryota</taxon>
        <taxon>Metazoa</taxon>
        <taxon>Spiralia</taxon>
        <taxon>Lophotrochozoa</taxon>
        <taxon>Mollusca</taxon>
        <taxon>Gastropoda</taxon>
        <taxon>Heterobranchia</taxon>
        <taxon>Euthyneura</taxon>
        <taxon>Panpulmonata</taxon>
        <taxon>Sacoglossa</taxon>
        <taxon>Placobranchoidea</taxon>
        <taxon>Plakobranchidae</taxon>
        <taxon>Elysia</taxon>
    </lineage>
</organism>
<dbReference type="PANTHER" id="PTHR16116">
    <property type="entry name" value="ZINC FINGER PROTEIN 839"/>
    <property type="match status" value="1"/>
</dbReference>
<accession>A0AAE1CU94</accession>
<feature type="region of interest" description="Disordered" evidence="2">
    <location>
        <begin position="512"/>
        <end position="551"/>
    </location>
</feature>
<dbReference type="PROSITE" id="PS50157">
    <property type="entry name" value="ZINC_FINGER_C2H2_2"/>
    <property type="match status" value="1"/>
</dbReference>
<keyword evidence="1" id="KW-0862">Zinc</keyword>
<name>A0AAE1CU94_9GAST</name>
<dbReference type="GO" id="GO:0008270">
    <property type="term" value="F:zinc ion binding"/>
    <property type="evidence" value="ECO:0007669"/>
    <property type="project" value="UniProtKB-KW"/>
</dbReference>
<keyword evidence="5" id="KW-1185">Reference proteome</keyword>
<feature type="region of interest" description="Disordered" evidence="2">
    <location>
        <begin position="584"/>
        <end position="673"/>
    </location>
</feature>
<feature type="compositionally biased region" description="Basic and acidic residues" evidence="2">
    <location>
        <begin position="516"/>
        <end position="530"/>
    </location>
</feature>